<dbReference type="EMBL" id="GIIL01005340">
    <property type="protein sequence ID" value="NOV49066.1"/>
    <property type="molecule type" value="Transcribed_RNA"/>
</dbReference>
<organism evidence="2">
    <name type="scientific">Xenopsylla cheopis</name>
    <name type="common">Oriental rat flea</name>
    <name type="synonym">Pulex cheopis</name>
    <dbReference type="NCBI Taxonomy" id="163159"/>
    <lineage>
        <taxon>Eukaryota</taxon>
        <taxon>Metazoa</taxon>
        <taxon>Ecdysozoa</taxon>
        <taxon>Arthropoda</taxon>
        <taxon>Hexapoda</taxon>
        <taxon>Insecta</taxon>
        <taxon>Pterygota</taxon>
        <taxon>Neoptera</taxon>
        <taxon>Endopterygota</taxon>
        <taxon>Siphonaptera</taxon>
        <taxon>Pulicidae</taxon>
        <taxon>Xenopsyllinae</taxon>
        <taxon>Xenopsylla</taxon>
    </lineage>
</organism>
<dbReference type="InterPro" id="IPR036936">
    <property type="entry name" value="CRIB_dom_sf"/>
</dbReference>
<feature type="region of interest" description="Disordered" evidence="1">
    <location>
        <begin position="246"/>
        <end position="318"/>
    </location>
</feature>
<feature type="compositionally biased region" description="Basic and acidic residues" evidence="1">
    <location>
        <begin position="305"/>
        <end position="316"/>
    </location>
</feature>
<evidence type="ECO:0000313" key="2">
    <source>
        <dbReference type="EMBL" id="NOV49066.1"/>
    </source>
</evidence>
<reference evidence="2" key="1">
    <citation type="submission" date="2020-03" db="EMBL/GenBank/DDBJ databases">
        <title>Transcriptomic Profiling of the Digestive Tract of the Rat Flea, Xenopsylla cheopis, Following Blood Feeding and Infection with Yersinia pestis.</title>
        <authorList>
            <person name="Bland D.M."/>
            <person name="Martens C.A."/>
            <person name="Virtaneva K."/>
            <person name="Kanakabandi K."/>
            <person name="Long D."/>
            <person name="Rosenke R."/>
            <person name="Saturday G.A."/>
            <person name="Hoyt F.H."/>
            <person name="Bruno D.P."/>
            <person name="Ribeiro J.M.C."/>
            <person name="Hinnebusch J."/>
        </authorList>
    </citation>
    <scope>NUCLEOTIDE SEQUENCE</scope>
</reference>
<dbReference type="Gene3D" id="2.30.29.30">
    <property type="entry name" value="Pleckstrin-homology domain (PH domain)/Phosphotyrosine-binding domain (PTB)"/>
    <property type="match status" value="1"/>
</dbReference>
<sequence>MESQNERKQFFKKCLGSNKRCLSSAHGQLWTWKKMDQNQDFEDKPIKMYSGLISVVEDLSRNRSYHLQILCVHKGVCLSSFLIEDMIFVSTPEDFLDVYETKERMVCLNYFSIEEKELVKKSFDRITRKMQRLKKDPTYARRVEDICSFFEQMGIKESDTIDSKTRSFIYDFVQKKQITKTNHGCRSNGIEHNNGEQDKIDEILSEMMSNDHLKLRNSLGRKNSLKTDRKNFQVVQQIKTEFNCSRNPEPLIENKSGSIKRLPNSPAPDSCQHSRPFGSVKSNDRSSTHETQTQAAAIFTPKLRKASERKIPNKTDIDDDDHVDYAELVHDSNAMPNMMQAKAKFMQKVNENSSSVKVDTMIALRSQPPPIPPKLKRNDSRPDLISPIRPPMSEAMRKNYENYFPKQEVKTAPALPRKGKLVKESIGSPANFRHIYGFSKWE</sequence>
<feature type="region of interest" description="Disordered" evidence="1">
    <location>
        <begin position="365"/>
        <end position="390"/>
    </location>
</feature>
<dbReference type="AlphaFoldDB" id="A0A6M2DS50"/>
<evidence type="ECO:0000256" key="1">
    <source>
        <dbReference type="SAM" id="MobiDB-lite"/>
    </source>
</evidence>
<name>A0A6M2DS50_XENCH</name>
<protein>
    <submittedName>
        <fullName evidence="2">Putative product</fullName>
    </submittedName>
</protein>
<dbReference type="InterPro" id="IPR011993">
    <property type="entry name" value="PH-like_dom_sf"/>
</dbReference>
<dbReference type="Gene3D" id="3.90.810.10">
    <property type="entry name" value="CRIB domain"/>
    <property type="match status" value="1"/>
</dbReference>
<proteinExistence type="predicted"/>
<accession>A0A6M2DS50</accession>